<feature type="transmembrane region" description="Helical" evidence="2">
    <location>
        <begin position="152"/>
        <end position="173"/>
    </location>
</feature>
<organism evidence="3 4">
    <name type="scientific">Dokdonella soli</name>
    <dbReference type="NCBI Taxonomy" id="529810"/>
    <lineage>
        <taxon>Bacteria</taxon>
        <taxon>Pseudomonadati</taxon>
        <taxon>Pseudomonadota</taxon>
        <taxon>Gammaproteobacteria</taxon>
        <taxon>Lysobacterales</taxon>
        <taxon>Rhodanobacteraceae</taxon>
        <taxon>Dokdonella</taxon>
    </lineage>
</organism>
<reference evidence="3 4" key="1">
    <citation type="journal article" date="2019" name="Int. J. Syst. Evol. Microbiol.">
        <title>The Global Catalogue of Microorganisms (GCM) 10K type strain sequencing project: providing services to taxonomists for standard genome sequencing and annotation.</title>
        <authorList>
            <consortium name="The Broad Institute Genomics Platform"/>
            <consortium name="The Broad Institute Genome Sequencing Center for Infectious Disease"/>
            <person name="Wu L."/>
            <person name="Ma J."/>
        </authorList>
    </citation>
    <scope>NUCLEOTIDE SEQUENCE [LARGE SCALE GENOMIC DNA]</scope>
    <source>
        <strain evidence="3 4">JCM 15421</strain>
    </source>
</reference>
<keyword evidence="2" id="KW-1133">Transmembrane helix</keyword>
<feature type="transmembrane region" description="Helical" evidence="2">
    <location>
        <begin position="61"/>
        <end position="78"/>
    </location>
</feature>
<gene>
    <name evidence="3" type="ORF">GCM10009105_14430</name>
</gene>
<evidence type="ECO:0000256" key="1">
    <source>
        <dbReference type="SAM" id="MobiDB-lite"/>
    </source>
</evidence>
<feature type="region of interest" description="Disordered" evidence="1">
    <location>
        <begin position="368"/>
        <end position="387"/>
    </location>
</feature>
<sequence>MHARLWSQPDRITPWRTHRAKPDMSNPQRVLPWMLAFLIAVGALGLLLAPRLVAIFSANPFFNGVILAVLAAGIVVNLRQVFVLSREVAWIDAFRRSNPEQKPPGKTRLLAPMARMLDGRERGRAALSAPSMRTILDSVQLRLEESRDLSRYLIGLAIFLGLLGTFWGLLVTIRSVSDIIGTLNVGNDAVTMFGTLKENLKEPLGGMSTSFSTSLFGLASSLVIGFLDLQAGHAQNRFHNELEEWLSGMTRLSSGSALEGDASVPAYVQALLEQTADGLDRMQRAIVENERERHGTHQQLGELGAQLSRLADLLGRDVRERQAAAEVQDELKSVLRQLANQGQPATQLSEDLRGELRLLSRTIAAAMDGQRPRAASAPMIAEREPRR</sequence>
<evidence type="ECO:0000313" key="3">
    <source>
        <dbReference type="EMBL" id="GAA0712113.1"/>
    </source>
</evidence>
<protein>
    <recommendedName>
        <fullName evidence="5">Flagellar motor protein MotA</fullName>
    </recommendedName>
</protein>
<dbReference type="Proteomes" id="UP001501523">
    <property type="component" value="Unassembled WGS sequence"/>
</dbReference>
<evidence type="ECO:0000256" key="2">
    <source>
        <dbReference type="SAM" id="Phobius"/>
    </source>
</evidence>
<feature type="transmembrane region" description="Helical" evidence="2">
    <location>
        <begin position="30"/>
        <end position="49"/>
    </location>
</feature>
<name>A0ABN1IFM0_9GAMM</name>
<dbReference type="EMBL" id="BAAAEU010000006">
    <property type="protein sequence ID" value="GAA0712113.1"/>
    <property type="molecule type" value="Genomic_DNA"/>
</dbReference>
<keyword evidence="2" id="KW-0472">Membrane</keyword>
<accession>A0ABN1IFM0</accession>
<evidence type="ECO:0008006" key="5">
    <source>
        <dbReference type="Google" id="ProtNLM"/>
    </source>
</evidence>
<evidence type="ECO:0000313" key="4">
    <source>
        <dbReference type="Proteomes" id="UP001501523"/>
    </source>
</evidence>
<feature type="transmembrane region" description="Helical" evidence="2">
    <location>
        <begin position="211"/>
        <end position="229"/>
    </location>
</feature>
<keyword evidence="4" id="KW-1185">Reference proteome</keyword>
<keyword evidence="2" id="KW-0812">Transmembrane</keyword>
<comment type="caution">
    <text evidence="3">The sequence shown here is derived from an EMBL/GenBank/DDBJ whole genome shotgun (WGS) entry which is preliminary data.</text>
</comment>
<proteinExistence type="predicted"/>